<evidence type="ECO:0000256" key="1">
    <source>
        <dbReference type="SAM" id="SignalP"/>
    </source>
</evidence>
<evidence type="ECO:0000259" key="2">
    <source>
        <dbReference type="Pfam" id="PF12222"/>
    </source>
</evidence>
<dbReference type="InterPro" id="IPR021102">
    <property type="entry name" value="PNGase_A"/>
</dbReference>
<evidence type="ECO:0000313" key="4">
    <source>
        <dbReference type="RefSeq" id="XP_004491014.1"/>
    </source>
</evidence>
<dbReference type="eggNOG" id="ENOG502QTVV">
    <property type="taxonomic scope" value="Eukaryota"/>
</dbReference>
<protein>
    <submittedName>
        <fullName evidence="4">Peptide-N4-(N-acetyl-beta- glucosaminyl)asparagine amidase A</fullName>
    </submittedName>
</protein>
<accession>A0A1S2XL78</accession>
<sequence length="593" mass="67539">MQLHTLLCLCFLSFFLTPLFQSQPHHFKPSQNTPHNEHIEVTYPPPSHQPTPSCTHQILHHTFTNTIDTSPYSTPYYPPLNCPPPWSRVTLHLKAKSKCQQYDRIAAVWLGGVEILRTSTPRPSNSKVFWNVRKDITKYTSLLTKSYLDLTMMMENSVDTELTGLYHVTVTFLFYNQNAIRVPFSPNSLSISSNSNSKSSSRFLMNELEVPYFRGLNESSPADLIIPIIDDGERGFWFRIEEENDLKKRRIRIPRNSYKAVLELCVSFHGNDEFWYSNPPNSYIKTNDLATGRGNGAFREVYVTIDGEVVGSEIPFPVVFTGGINPLFWEPIVAIGAFNLPSYDFELTPFLGKVLDGKEHVFGIGVIKGISFWLVNANLHLWLDHESSVVHASRVVRHSPKTNVDWTEGFAGLDGEFQVEAEKNTMVEGWVLSSSGNVSTVITKAFSFRNFIKFHNNGTYKMVKQRFKGKKKVRVTDNRGEMVSKLKVKRMYPLRVITLIEPFGLNDRYKLFTNFSHAFKEKYEGSCLINSISNVQESKGWIDVMGHSVLSGHASTKQNYSYADKFSCYNRNVLANNGRIVIDNSTFVCENAL</sequence>
<feature type="chain" id="PRO_5010222567" evidence="1">
    <location>
        <begin position="23"/>
        <end position="593"/>
    </location>
</feature>
<dbReference type="PaxDb" id="3827-XP_004491014.1"/>
<keyword evidence="1" id="KW-0732">Signal</keyword>
<dbReference type="KEGG" id="cam:101511092"/>
<gene>
    <name evidence="4" type="primary">LOC101511092</name>
</gene>
<dbReference type="Pfam" id="PF25156">
    <property type="entry name" value="PNGase_A_C"/>
    <property type="match status" value="1"/>
</dbReference>
<dbReference type="AlphaFoldDB" id="A0A1S2XL78"/>
<dbReference type="Pfam" id="PF12222">
    <property type="entry name" value="PNGaseA"/>
    <property type="match status" value="1"/>
</dbReference>
<dbReference type="OrthoDB" id="1612078at2759"/>
<organism evidence="3 4">
    <name type="scientific">Cicer arietinum</name>
    <name type="common">Chickpea</name>
    <name type="synonym">Garbanzo</name>
    <dbReference type="NCBI Taxonomy" id="3827"/>
    <lineage>
        <taxon>Eukaryota</taxon>
        <taxon>Viridiplantae</taxon>
        <taxon>Streptophyta</taxon>
        <taxon>Embryophyta</taxon>
        <taxon>Tracheophyta</taxon>
        <taxon>Spermatophyta</taxon>
        <taxon>Magnoliopsida</taxon>
        <taxon>eudicotyledons</taxon>
        <taxon>Gunneridae</taxon>
        <taxon>Pentapetalae</taxon>
        <taxon>rosids</taxon>
        <taxon>fabids</taxon>
        <taxon>Fabales</taxon>
        <taxon>Fabaceae</taxon>
        <taxon>Papilionoideae</taxon>
        <taxon>50 kb inversion clade</taxon>
        <taxon>NPAAA clade</taxon>
        <taxon>Hologalegina</taxon>
        <taxon>IRL clade</taxon>
        <taxon>Cicereae</taxon>
        <taxon>Cicer</taxon>
    </lineage>
</organism>
<feature type="domain" description="Peptide N-acetyl-beta-D-glucosaminyl asparaginase amidase A N-terminal" evidence="2">
    <location>
        <begin position="46"/>
        <end position="393"/>
    </location>
</feature>
<dbReference type="GeneID" id="101511092"/>
<feature type="signal peptide" evidence="1">
    <location>
        <begin position="1"/>
        <end position="22"/>
    </location>
</feature>
<dbReference type="Proteomes" id="UP000087171">
    <property type="component" value="Chromosome Ca2"/>
</dbReference>
<evidence type="ECO:0000313" key="3">
    <source>
        <dbReference type="Proteomes" id="UP000087171"/>
    </source>
</evidence>
<dbReference type="InterPro" id="IPR056948">
    <property type="entry name" value="PNGaseA_N"/>
</dbReference>
<dbReference type="PANTHER" id="PTHR31104">
    <property type="entry name" value="PEPTIDE-N4-(N-ACETYL-BETA-GLUCOSAMINYL)ASPARAGINE AMIDASE A PROTEIN"/>
    <property type="match status" value="1"/>
</dbReference>
<reference evidence="3" key="1">
    <citation type="journal article" date="2013" name="Nat. Biotechnol.">
        <title>Draft genome sequence of chickpea (Cicer arietinum) provides a resource for trait improvement.</title>
        <authorList>
            <person name="Varshney R.K."/>
            <person name="Song C."/>
            <person name="Saxena R.K."/>
            <person name="Azam S."/>
            <person name="Yu S."/>
            <person name="Sharpe A.G."/>
            <person name="Cannon S."/>
            <person name="Baek J."/>
            <person name="Rosen B.D."/>
            <person name="Tar'an B."/>
            <person name="Millan T."/>
            <person name="Zhang X."/>
            <person name="Ramsay L.D."/>
            <person name="Iwata A."/>
            <person name="Wang Y."/>
            <person name="Nelson W."/>
            <person name="Farmer A.D."/>
            <person name="Gaur P.M."/>
            <person name="Soderlund C."/>
            <person name="Penmetsa R.V."/>
            <person name="Xu C."/>
            <person name="Bharti A.K."/>
            <person name="He W."/>
            <person name="Winter P."/>
            <person name="Zhao S."/>
            <person name="Hane J.K."/>
            <person name="Carrasquilla-Garcia N."/>
            <person name="Condie J.A."/>
            <person name="Upadhyaya H.D."/>
            <person name="Luo M.C."/>
            <person name="Thudi M."/>
            <person name="Gowda C.L."/>
            <person name="Singh N.P."/>
            <person name="Lichtenzveig J."/>
            <person name="Gali K.K."/>
            <person name="Rubio J."/>
            <person name="Nadarajan N."/>
            <person name="Dolezel J."/>
            <person name="Bansal K.C."/>
            <person name="Xu X."/>
            <person name="Edwards D."/>
            <person name="Zhang G."/>
            <person name="Kahl G."/>
            <person name="Gil J."/>
            <person name="Singh K.B."/>
            <person name="Datta S.K."/>
            <person name="Jackson S.A."/>
            <person name="Wang J."/>
            <person name="Cook D.R."/>
        </authorList>
    </citation>
    <scope>NUCLEOTIDE SEQUENCE [LARGE SCALE GENOMIC DNA]</scope>
    <source>
        <strain evidence="3">cv. CDC Frontier</strain>
    </source>
</reference>
<name>A0A1S2XL78_CICAR</name>
<keyword evidence="3" id="KW-1185">Reference proteome</keyword>
<reference evidence="4" key="2">
    <citation type="submission" date="2025-08" db="UniProtKB">
        <authorList>
            <consortium name="RefSeq"/>
        </authorList>
    </citation>
    <scope>IDENTIFICATION</scope>
    <source>
        <tissue evidence="4">Etiolated seedlings</tissue>
    </source>
</reference>
<dbReference type="RefSeq" id="XP_004491014.1">
    <property type="nucleotide sequence ID" value="XM_004490957.3"/>
</dbReference>
<proteinExistence type="predicted"/>